<evidence type="ECO:0000313" key="1">
    <source>
        <dbReference type="EMBL" id="MDA0183641.1"/>
    </source>
</evidence>
<comment type="caution">
    <text evidence="1">The sequence shown here is derived from an EMBL/GenBank/DDBJ whole genome shotgun (WGS) entry which is preliminary data.</text>
</comment>
<dbReference type="InterPro" id="IPR036388">
    <property type="entry name" value="WH-like_DNA-bd_sf"/>
</dbReference>
<dbReference type="AlphaFoldDB" id="A0A9X3NGI7"/>
<dbReference type="RefSeq" id="WP_270028040.1">
    <property type="nucleotide sequence ID" value="NZ_JAPDDP010000057.1"/>
</dbReference>
<keyword evidence="2" id="KW-1185">Reference proteome</keyword>
<evidence type="ECO:0008006" key="3">
    <source>
        <dbReference type="Google" id="ProtNLM"/>
    </source>
</evidence>
<protein>
    <recommendedName>
        <fullName evidence="3">Replication-relaxation</fullName>
    </recommendedName>
</protein>
<dbReference type="Proteomes" id="UP001147653">
    <property type="component" value="Unassembled WGS sequence"/>
</dbReference>
<sequence length="332" mass="37144">MSNQLGGTREQIGFRITERDIEILGWLGRVRLARVEQVQWRFGMARSKAYRRLQVLWEAGLVGHESNVPGPGVYLATRAGLQWAELSLASATVSLATLKHDLAMTDVVAELERDGKLLKVWTEREMRAEHARPDGRRFAPRVHEPGRTRSGNHLPDIVVDLADDCWVAIEVERTAKRAERTRAILQGYYNAAGVSNLGRVVYVVPTPRDQVRMNDLAAKVGFRAQRSASQTDLMFGIGAAAVRFSAVRGYRGMASWLIKQHCASVAADAERARQIELQQEAVQVAREHEAAVQAQRAAQREEILRRQRAERERAAAEAARPIKRFKRALSGG</sequence>
<dbReference type="EMBL" id="JAPDDP010000057">
    <property type="protein sequence ID" value="MDA0183641.1"/>
    <property type="molecule type" value="Genomic_DNA"/>
</dbReference>
<gene>
    <name evidence="1" type="ORF">OJ997_25255</name>
</gene>
<name>A0A9X3NGI7_9ACTN</name>
<accession>A0A9X3NGI7</accession>
<evidence type="ECO:0000313" key="2">
    <source>
        <dbReference type="Proteomes" id="UP001147653"/>
    </source>
</evidence>
<organism evidence="1 2">
    <name type="scientific">Solirubrobacter phytolaccae</name>
    <dbReference type="NCBI Taxonomy" id="1404360"/>
    <lineage>
        <taxon>Bacteria</taxon>
        <taxon>Bacillati</taxon>
        <taxon>Actinomycetota</taxon>
        <taxon>Thermoleophilia</taxon>
        <taxon>Solirubrobacterales</taxon>
        <taxon>Solirubrobacteraceae</taxon>
        <taxon>Solirubrobacter</taxon>
    </lineage>
</organism>
<dbReference type="Gene3D" id="1.10.10.10">
    <property type="entry name" value="Winged helix-like DNA-binding domain superfamily/Winged helix DNA-binding domain"/>
    <property type="match status" value="1"/>
</dbReference>
<reference evidence="1" key="1">
    <citation type="submission" date="2022-10" db="EMBL/GenBank/DDBJ databases">
        <title>The WGS of Solirubrobacter phytolaccae KCTC 29190.</title>
        <authorList>
            <person name="Jiang Z."/>
        </authorList>
    </citation>
    <scope>NUCLEOTIDE SEQUENCE</scope>
    <source>
        <strain evidence="1">KCTC 29190</strain>
    </source>
</reference>
<proteinExistence type="predicted"/>